<gene>
    <name evidence="2" type="ORF">AS25_02625</name>
</gene>
<feature type="domain" description="SnoaL-like" evidence="1">
    <location>
        <begin position="143"/>
        <end position="238"/>
    </location>
</feature>
<dbReference type="Pfam" id="PF12680">
    <property type="entry name" value="SnoaL_2"/>
    <property type="match status" value="2"/>
</dbReference>
<organism evidence="2 3">
    <name type="scientific">Kocuria marina</name>
    <dbReference type="NCBI Taxonomy" id="223184"/>
    <lineage>
        <taxon>Bacteria</taxon>
        <taxon>Bacillati</taxon>
        <taxon>Actinomycetota</taxon>
        <taxon>Actinomycetes</taxon>
        <taxon>Micrococcales</taxon>
        <taxon>Micrococcaceae</taxon>
        <taxon>Kocuria</taxon>
    </lineage>
</organism>
<evidence type="ECO:0000313" key="2">
    <source>
        <dbReference type="EMBL" id="KHE75304.1"/>
    </source>
</evidence>
<dbReference type="eggNOG" id="COG4922">
    <property type="taxonomic scope" value="Bacteria"/>
</dbReference>
<name>A0A0B0DJ74_9MICC</name>
<dbReference type="EMBL" id="JROM01000011">
    <property type="protein sequence ID" value="KHE75304.1"/>
    <property type="molecule type" value="Genomic_DNA"/>
</dbReference>
<dbReference type="RefSeq" id="WP_035960953.1">
    <property type="nucleotide sequence ID" value="NZ_JROM01000011.1"/>
</dbReference>
<dbReference type="InterPro" id="IPR037401">
    <property type="entry name" value="SnoaL-like"/>
</dbReference>
<dbReference type="AlphaFoldDB" id="A0A0B0DJ74"/>
<evidence type="ECO:0000259" key="1">
    <source>
        <dbReference type="Pfam" id="PF12680"/>
    </source>
</evidence>
<protein>
    <submittedName>
        <fullName evidence="2">Polyketide cyclase</fullName>
    </submittedName>
</protein>
<accession>A0A0B0DJ74</accession>
<dbReference type="Proteomes" id="UP000030664">
    <property type="component" value="Unassembled WGS sequence"/>
</dbReference>
<dbReference type="Gene3D" id="3.10.450.50">
    <property type="match status" value="2"/>
</dbReference>
<evidence type="ECO:0000313" key="3">
    <source>
        <dbReference type="Proteomes" id="UP000030664"/>
    </source>
</evidence>
<dbReference type="SUPFAM" id="SSF54427">
    <property type="entry name" value="NTF2-like"/>
    <property type="match status" value="2"/>
</dbReference>
<comment type="caution">
    <text evidence="2">The sequence shown here is derived from an EMBL/GenBank/DDBJ whole genome shotgun (WGS) entry which is preliminary data.</text>
</comment>
<reference evidence="2 3" key="1">
    <citation type="submission" date="2014-09" db="EMBL/GenBank/DDBJ databases">
        <title>High-quality draft genome sequence of Kocuria marina SO9-6, an actinobacterium isolated from a copper mine.</title>
        <authorList>
            <person name="Castro D.B."/>
            <person name="Pereira L.B."/>
            <person name="Silva M.V."/>
            <person name="Silva B.P."/>
            <person name="Zanardi B.R."/>
            <person name="Carlos C."/>
            <person name="Belgini D.R."/>
            <person name="Limache E.G."/>
            <person name="Lacerda G.V."/>
            <person name="Nery M.B."/>
            <person name="Gomes M.B."/>
            <person name="Souza S."/>
            <person name="Silva T.M."/>
            <person name="Rodrigues V.D."/>
            <person name="Paulino L.C."/>
            <person name="Vicentini R."/>
            <person name="Ferraz L.F."/>
            <person name="Ottoboni L.M."/>
        </authorList>
    </citation>
    <scope>NUCLEOTIDE SEQUENCE [LARGE SCALE GENOMIC DNA]</scope>
    <source>
        <strain evidence="2 3">SO9-6</strain>
    </source>
</reference>
<proteinExistence type="predicted"/>
<feature type="domain" description="SnoaL-like" evidence="1">
    <location>
        <begin position="14"/>
        <end position="104"/>
    </location>
</feature>
<dbReference type="InterPro" id="IPR032710">
    <property type="entry name" value="NTF2-like_dom_sf"/>
</dbReference>
<dbReference type="STRING" id="223184.AS25_02625"/>
<sequence>MTDIRDLVLTADRELFTEHDLSTLDRNFSEDYVEHSPLVANGKDGLRELVTDAGEGLRHDVARVVVDEKAGLVALHGAYPGLDPDTVFVGFDIYRVADGKIVEHWDGLVDQTPPNESGHTQLDGPTEVDASADTEANREFVKRAWATFLQGQDYDAAGDFTRSDGRFTQHSGDIADGVQNMVDFLKQLKEDGSALTYDTLHRTVADGNFVLTFSEGSIAGDRHFFCELWRIEDGAWVELWDAIGPVPSDDELAHPHGAFTSVAD</sequence>